<evidence type="ECO:0000313" key="2">
    <source>
        <dbReference type="Proteomes" id="UP001470230"/>
    </source>
</evidence>
<protein>
    <submittedName>
        <fullName evidence="1">Uncharacterized protein</fullName>
    </submittedName>
</protein>
<accession>A0ABR2KMY0</accession>
<organism evidence="1 2">
    <name type="scientific">Tritrichomonas musculus</name>
    <dbReference type="NCBI Taxonomy" id="1915356"/>
    <lineage>
        <taxon>Eukaryota</taxon>
        <taxon>Metamonada</taxon>
        <taxon>Parabasalia</taxon>
        <taxon>Tritrichomonadida</taxon>
        <taxon>Tritrichomonadidae</taxon>
        <taxon>Tritrichomonas</taxon>
    </lineage>
</organism>
<sequence>MSEATSRSQAIQKEYEKLLLEDKLTHFNPSTSEAWKKLTSKYGEKLNHAELKCLAQVISANLDIELSRETKRRKNMLIKWFDENLNKIWPFIEEHIEVEDVNGNFVLCKESEQSGDIDNSQ</sequence>
<proteinExistence type="predicted"/>
<keyword evidence="2" id="KW-1185">Reference proteome</keyword>
<gene>
    <name evidence="1" type="ORF">M9Y10_029323</name>
</gene>
<evidence type="ECO:0000313" key="1">
    <source>
        <dbReference type="EMBL" id="KAK8892101.1"/>
    </source>
</evidence>
<name>A0ABR2KMY0_9EUKA</name>
<dbReference type="EMBL" id="JAPFFF010000004">
    <property type="protein sequence ID" value="KAK8892101.1"/>
    <property type="molecule type" value="Genomic_DNA"/>
</dbReference>
<comment type="caution">
    <text evidence="1">The sequence shown here is derived from an EMBL/GenBank/DDBJ whole genome shotgun (WGS) entry which is preliminary data.</text>
</comment>
<reference evidence="1 2" key="1">
    <citation type="submission" date="2024-04" db="EMBL/GenBank/DDBJ databases">
        <title>Tritrichomonas musculus Genome.</title>
        <authorList>
            <person name="Alves-Ferreira E."/>
            <person name="Grigg M."/>
            <person name="Lorenzi H."/>
            <person name="Galac M."/>
        </authorList>
    </citation>
    <scope>NUCLEOTIDE SEQUENCE [LARGE SCALE GENOMIC DNA]</scope>
    <source>
        <strain evidence="1 2">EAF2021</strain>
    </source>
</reference>
<dbReference type="Proteomes" id="UP001470230">
    <property type="component" value="Unassembled WGS sequence"/>
</dbReference>